<sequence>MESVDAGRSNTFNCVDRFGKELVYYKRTRCKSKQKVCRVDGLLGVSGECISCDNHSIAFESEYCQSDDAKLRISGVVNSDAEVILPNGSCGAALDRYHWKYVKRVKGAKSGSNILHSGTLSESQAPPSGLSNFEFCQSDDAKLKTGCPVNSNAEVILLNGSCYAEQDRYHWKYNSSFQHYGTFRTENQDSARGLSDSEYCRSDDANPRTTCSVSCDAEVILLNGSCNAEKDPYHWKYVKRITGTKSVSSFLHHETSRSENQASAPCLSDPEHCQPDDANLRTSCPVDSNTEVILPNGNCDSEQDRYHWKYVKRVTGKKSNSFFMQCGTFLSVKQASAQPGLSDSQSDDAKNLRTSCPVGSDSEVILPNGSCDAKQDPYHWKYFKRVTGTKSDPRFLHYSTSLSENQPFGLALSGCEARCSAKCDGQLILPNGSGNQDHDRYHLKYSKRVKRFKSGSSY</sequence>
<proteinExistence type="predicted"/>
<dbReference type="EMBL" id="KI630619">
    <property type="protein sequence ID" value="EYU35415.1"/>
    <property type="molecule type" value="Genomic_DNA"/>
</dbReference>
<accession>A0A022R964</accession>
<gene>
    <name evidence="1" type="ORF">MIMGU_mgv1a006085mg</name>
</gene>
<keyword evidence="2" id="KW-1185">Reference proteome</keyword>
<dbReference type="AlphaFoldDB" id="A0A022R964"/>
<dbReference type="Proteomes" id="UP000030748">
    <property type="component" value="Unassembled WGS sequence"/>
</dbReference>
<name>A0A022R964_ERYGU</name>
<protein>
    <submittedName>
        <fullName evidence="1">Uncharacterized protein</fullName>
    </submittedName>
</protein>
<reference evidence="1 2" key="1">
    <citation type="journal article" date="2013" name="Proc. Natl. Acad. Sci. U.S.A.">
        <title>Fine-scale variation in meiotic recombination in Mimulus inferred from population shotgun sequencing.</title>
        <authorList>
            <person name="Hellsten U."/>
            <person name="Wright K.M."/>
            <person name="Jenkins J."/>
            <person name="Shu S."/>
            <person name="Yuan Y."/>
            <person name="Wessler S.R."/>
            <person name="Schmutz J."/>
            <person name="Willis J.H."/>
            <person name="Rokhsar D.S."/>
        </authorList>
    </citation>
    <scope>NUCLEOTIDE SEQUENCE [LARGE SCALE GENOMIC DNA]</scope>
    <source>
        <strain evidence="2">cv. DUN x IM62</strain>
    </source>
</reference>
<evidence type="ECO:0000313" key="2">
    <source>
        <dbReference type="Proteomes" id="UP000030748"/>
    </source>
</evidence>
<organism evidence="1 2">
    <name type="scientific">Erythranthe guttata</name>
    <name type="common">Yellow monkey flower</name>
    <name type="synonym">Mimulus guttatus</name>
    <dbReference type="NCBI Taxonomy" id="4155"/>
    <lineage>
        <taxon>Eukaryota</taxon>
        <taxon>Viridiplantae</taxon>
        <taxon>Streptophyta</taxon>
        <taxon>Embryophyta</taxon>
        <taxon>Tracheophyta</taxon>
        <taxon>Spermatophyta</taxon>
        <taxon>Magnoliopsida</taxon>
        <taxon>eudicotyledons</taxon>
        <taxon>Gunneridae</taxon>
        <taxon>Pentapetalae</taxon>
        <taxon>asterids</taxon>
        <taxon>lamiids</taxon>
        <taxon>Lamiales</taxon>
        <taxon>Phrymaceae</taxon>
        <taxon>Erythranthe</taxon>
    </lineage>
</organism>
<evidence type="ECO:0000313" key="1">
    <source>
        <dbReference type="EMBL" id="EYU35415.1"/>
    </source>
</evidence>
<dbReference type="STRING" id="4155.A0A022R964"/>